<comment type="caution">
    <text evidence="1">The sequence shown here is derived from an EMBL/GenBank/DDBJ whole genome shotgun (WGS) entry which is preliminary data.</text>
</comment>
<proteinExistence type="predicted"/>
<name>A0AAV6U9F1_9ARAC</name>
<gene>
    <name evidence="1" type="ORF">JTE90_018243</name>
</gene>
<accession>A0AAV6U9F1</accession>
<reference evidence="1 2" key="1">
    <citation type="journal article" date="2022" name="Nat. Ecol. Evol.">
        <title>A masculinizing supergene underlies an exaggerated male reproductive morph in a spider.</title>
        <authorList>
            <person name="Hendrickx F."/>
            <person name="De Corte Z."/>
            <person name="Sonet G."/>
            <person name="Van Belleghem S.M."/>
            <person name="Kostlbacher S."/>
            <person name="Vangestel C."/>
        </authorList>
    </citation>
    <scope>NUCLEOTIDE SEQUENCE [LARGE SCALE GENOMIC DNA]</scope>
    <source>
        <strain evidence="1">W744_W776</strain>
    </source>
</reference>
<evidence type="ECO:0000313" key="1">
    <source>
        <dbReference type="EMBL" id="KAG8180625.1"/>
    </source>
</evidence>
<organism evidence="1 2">
    <name type="scientific">Oedothorax gibbosus</name>
    <dbReference type="NCBI Taxonomy" id="931172"/>
    <lineage>
        <taxon>Eukaryota</taxon>
        <taxon>Metazoa</taxon>
        <taxon>Ecdysozoa</taxon>
        <taxon>Arthropoda</taxon>
        <taxon>Chelicerata</taxon>
        <taxon>Arachnida</taxon>
        <taxon>Araneae</taxon>
        <taxon>Araneomorphae</taxon>
        <taxon>Entelegynae</taxon>
        <taxon>Araneoidea</taxon>
        <taxon>Linyphiidae</taxon>
        <taxon>Erigoninae</taxon>
        <taxon>Oedothorax</taxon>
    </lineage>
</organism>
<dbReference type="EMBL" id="JAFNEN010000559">
    <property type="protein sequence ID" value="KAG8180625.1"/>
    <property type="molecule type" value="Genomic_DNA"/>
</dbReference>
<evidence type="ECO:0000313" key="2">
    <source>
        <dbReference type="Proteomes" id="UP000827092"/>
    </source>
</evidence>
<keyword evidence="2" id="KW-1185">Reference proteome</keyword>
<dbReference type="Proteomes" id="UP000827092">
    <property type="component" value="Unassembled WGS sequence"/>
</dbReference>
<sequence>MKGYPIWCRVSFPELQITTADGSGKSLGTFQDEEGAVVWWAQRSPNYVMSEESGCTKKLETLFGRLPVRVGVSWCMSRLKVLMKSGSAKASCDEARNSPGSRIPLPNQFAGCSLEVFPEH</sequence>
<dbReference type="AlphaFoldDB" id="A0AAV6U9F1"/>
<protein>
    <submittedName>
        <fullName evidence="1">Uncharacterized protein</fullName>
    </submittedName>
</protein>